<dbReference type="CDD" id="cd00685">
    <property type="entry name" value="Trans_IPPS_HT"/>
    <property type="match status" value="1"/>
</dbReference>
<proteinExistence type="inferred from homology"/>
<evidence type="ECO:0008006" key="8">
    <source>
        <dbReference type="Google" id="ProtNLM"/>
    </source>
</evidence>
<dbReference type="InterPro" id="IPR033749">
    <property type="entry name" value="Polyprenyl_synt_CS"/>
</dbReference>
<dbReference type="InterPro" id="IPR008949">
    <property type="entry name" value="Isoprenoid_synthase_dom_sf"/>
</dbReference>
<keyword evidence="5" id="KW-0460">Magnesium</keyword>
<dbReference type="GO" id="GO:0046872">
    <property type="term" value="F:metal ion binding"/>
    <property type="evidence" value="ECO:0007669"/>
    <property type="project" value="UniProtKB-KW"/>
</dbReference>
<name>A0A6J4TTF4_9ACTN</name>
<dbReference type="SFLD" id="SFLDS00005">
    <property type="entry name" value="Isoprenoid_Synthase_Type_I"/>
    <property type="match status" value="1"/>
</dbReference>
<evidence type="ECO:0000256" key="4">
    <source>
        <dbReference type="ARBA" id="ARBA00022723"/>
    </source>
</evidence>
<evidence type="ECO:0000256" key="5">
    <source>
        <dbReference type="ARBA" id="ARBA00022842"/>
    </source>
</evidence>
<dbReference type="PANTHER" id="PTHR12001">
    <property type="entry name" value="GERANYLGERANYL PYROPHOSPHATE SYNTHASE"/>
    <property type="match status" value="1"/>
</dbReference>
<evidence type="ECO:0000313" key="7">
    <source>
        <dbReference type="EMBL" id="CAA9530629.1"/>
    </source>
</evidence>
<evidence type="ECO:0000256" key="1">
    <source>
        <dbReference type="ARBA" id="ARBA00001946"/>
    </source>
</evidence>
<sequence length="322" mass="33252">MASAEAVAAVIEAGGAHVPGLMERLEARLAEIAASHGDVLAEHAGATIAAGGKRLRPLLSFLAAGRDSGSGLLRAAVAVELIHSATLVHDDVLDAAALRRGRPTVVATAGREMAIATGDLLFSRAFAELAANGRADELRVLSDASSALADGELLQREDAWNLEVSRERYDRRCDLKTARLFQAAAELGGLEGGGPAQALGAFGRRIGIAFQVLDDVLDVSGPAERTGKHRGTDLLDGTVTLPLILARERDPELASLDLRAVTTPEQAESVCDAVAATGALAVAKDEALAIVEAAKAGLPDGLSDPQRGALELVADGVVERYA</sequence>
<dbReference type="PANTHER" id="PTHR12001:SF69">
    <property type="entry name" value="ALL TRANS-POLYPRENYL-DIPHOSPHATE SYNTHASE PDSS1"/>
    <property type="match status" value="1"/>
</dbReference>
<accession>A0A6J4TTF4</accession>
<dbReference type="PROSITE" id="PS00723">
    <property type="entry name" value="POLYPRENYL_SYNTHASE_1"/>
    <property type="match status" value="1"/>
</dbReference>
<reference evidence="7" key="1">
    <citation type="submission" date="2020-02" db="EMBL/GenBank/DDBJ databases">
        <authorList>
            <person name="Meier V. D."/>
        </authorList>
    </citation>
    <scope>NUCLEOTIDE SEQUENCE</scope>
    <source>
        <strain evidence="7">AVDCRST_MAG30</strain>
    </source>
</reference>
<evidence type="ECO:0000256" key="3">
    <source>
        <dbReference type="ARBA" id="ARBA00022679"/>
    </source>
</evidence>
<keyword evidence="3 6" id="KW-0808">Transferase</keyword>
<dbReference type="Gene3D" id="1.10.600.10">
    <property type="entry name" value="Farnesyl Diphosphate Synthase"/>
    <property type="match status" value="1"/>
</dbReference>
<evidence type="ECO:0000256" key="2">
    <source>
        <dbReference type="ARBA" id="ARBA00006706"/>
    </source>
</evidence>
<dbReference type="AlphaFoldDB" id="A0A6J4TTF4"/>
<organism evidence="7">
    <name type="scientific">uncultured Solirubrobacteraceae bacterium</name>
    <dbReference type="NCBI Taxonomy" id="1162706"/>
    <lineage>
        <taxon>Bacteria</taxon>
        <taxon>Bacillati</taxon>
        <taxon>Actinomycetota</taxon>
        <taxon>Thermoleophilia</taxon>
        <taxon>Solirubrobacterales</taxon>
        <taxon>Solirubrobacteraceae</taxon>
        <taxon>environmental samples</taxon>
    </lineage>
</organism>
<comment type="cofactor">
    <cofactor evidence="1">
        <name>Mg(2+)</name>
        <dbReference type="ChEBI" id="CHEBI:18420"/>
    </cofactor>
</comment>
<dbReference type="Pfam" id="PF00348">
    <property type="entry name" value="polyprenyl_synt"/>
    <property type="match status" value="1"/>
</dbReference>
<dbReference type="PROSITE" id="PS00444">
    <property type="entry name" value="POLYPRENYL_SYNTHASE_2"/>
    <property type="match status" value="1"/>
</dbReference>
<dbReference type="SUPFAM" id="SSF48576">
    <property type="entry name" value="Terpenoid synthases"/>
    <property type="match status" value="1"/>
</dbReference>
<protein>
    <recommendedName>
        <fullName evidence="8">Polyprenyl synthetase family protein</fullName>
    </recommendedName>
</protein>
<dbReference type="EMBL" id="CADCVS010000495">
    <property type="protein sequence ID" value="CAA9530629.1"/>
    <property type="molecule type" value="Genomic_DNA"/>
</dbReference>
<dbReference type="InterPro" id="IPR000092">
    <property type="entry name" value="Polyprenyl_synt"/>
</dbReference>
<dbReference type="GO" id="GO:0004659">
    <property type="term" value="F:prenyltransferase activity"/>
    <property type="evidence" value="ECO:0007669"/>
    <property type="project" value="InterPro"/>
</dbReference>
<gene>
    <name evidence="7" type="ORF">AVDCRST_MAG30-3740</name>
</gene>
<dbReference type="GO" id="GO:0008299">
    <property type="term" value="P:isoprenoid biosynthetic process"/>
    <property type="evidence" value="ECO:0007669"/>
    <property type="project" value="InterPro"/>
</dbReference>
<comment type="similarity">
    <text evidence="2 6">Belongs to the FPP/GGPP synthase family.</text>
</comment>
<keyword evidence="4" id="KW-0479">Metal-binding</keyword>
<evidence type="ECO:0000256" key="6">
    <source>
        <dbReference type="RuleBase" id="RU004466"/>
    </source>
</evidence>